<accession>A0A0E9SFS9</accession>
<feature type="region of interest" description="Disordered" evidence="1">
    <location>
        <begin position="1"/>
        <end position="27"/>
    </location>
</feature>
<feature type="compositionally biased region" description="Basic and acidic residues" evidence="1">
    <location>
        <begin position="1"/>
        <end position="26"/>
    </location>
</feature>
<reference evidence="2" key="1">
    <citation type="submission" date="2014-11" db="EMBL/GenBank/DDBJ databases">
        <authorList>
            <person name="Amaro Gonzalez C."/>
        </authorList>
    </citation>
    <scope>NUCLEOTIDE SEQUENCE</scope>
</reference>
<name>A0A0E9SFS9_ANGAN</name>
<reference evidence="2" key="2">
    <citation type="journal article" date="2015" name="Fish Shellfish Immunol.">
        <title>Early steps in the European eel (Anguilla anguilla)-Vibrio vulnificus interaction in the gills: Role of the RtxA13 toxin.</title>
        <authorList>
            <person name="Callol A."/>
            <person name="Pajuelo D."/>
            <person name="Ebbesson L."/>
            <person name="Teles M."/>
            <person name="MacKenzie S."/>
            <person name="Amaro C."/>
        </authorList>
    </citation>
    <scope>NUCLEOTIDE SEQUENCE</scope>
</reference>
<proteinExistence type="predicted"/>
<sequence length="72" mass="8104">MSKRETNYSDKEFREVTGEEKRRQEKATLCAVGSPIKTSTLRGPTGLQNMHLEWETFSGLAKSCPRGFPVTV</sequence>
<dbReference type="EMBL" id="GBXM01069234">
    <property type="protein sequence ID" value="JAH39343.1"/>
    <property type="molecule type" value="Transcribed_RNA"/>
</dbReference>
<dbReference type="AlphaFoldDB" id="A0A0E9SFS9"/>
<evidence type="ECO:0000256" key="1">
    <source>
        <dbReference type="SAM" id="MobiDB-lite"/>
    </source>
</evidence>
<protein>
    <submittedName>
        <fullName evidence="2">Uncharacterized protein</fullName>
    </submittedName>
</protein>
<organism evidence="2">
    <name type="scientific">Anguilla anguilla</name>
    <name type="common">European freshwater eel</name>
    <name type="synonym">Muraena anguilla</name>
    <dbReference type="NCBI Taxonomy" id="7936"/>
    <lineage>
        <taxon>Eukaryota</taxon>
        <taxon>Metazoa</taxon>
        <taxon>Chordata</taxon>
        <taxon>Craniata</taxon>
        <taxon>Vertebrata</taxon>
        <taxon>Euteleostomi</taxon>
        <taxon>Actinopterygii</taxon>
        <taxon>Neopterygii</taxon>
        <taxon>Teleostei</taxon>
        <taxon>Anguilliformes</taxon>
        <taxon>Anguillidae</taxon>
        <taxon>Anguilla</taxon>
    </lineage>
</organism>
<evidence type="ECO:0000313" key="2">
    <source>
        <dbReference type="EMBL" id="JAH39343.1"/>
    </source>
</evidence>